<feature type="transmembrane region" description="Helical" evidence="6">
    <location>
        <begin position="190"/>
        <end position="215"/>
    </location>
</feature>
<dbReference type="Pfam" id="PF01810">
    <property type="entry name" value="LysE"/>
    <property type="match status" value="1"/>
</dbReference>
<keyword evidence="2" id="KW-1003">Cell membrane</keyword>
<feature type="transmembrane region" description="Helical" evidence="6">
    <location>
        <begin position="73"/>
        <end position="97"/>
    </location>
</feature>
<gene>
    <name evidence="7" type="ORF">CFF01_12060</name>
</gene>
<dbReference type="EMBL" id="CP022272">
    <property type="protein sequence ID" value="ASJ97261.1"/>
    <property type="molecule type" value="Genomic_DNA"/>
</dbReference>
<dbReference type="PIRSF" id="PIRSF006324">
    <property type="entry name" value="LeuE"/>
    <property type="match status" value="1"/>
</dbReference>
<reference evidence="7 8" key="1">
    <citation type="submission" date="2017-06" db="EMBL/GenBank/DDBJ databases">
        <title>Complete genome sequence of Shewanella marisflavi EP1 associated with anaerobic 2,4-dinitrotoluene reduction and salt tolerance.</title>
        <authorList>
            <person name="Huang J."/>
        </authorList>
    </citation>
    <scope>NUCLEOTIDE SEQUENCE [LARGE SCALE GENOMIC DNA]</scope>
    <source>
        <strain evidence="7 8">EP1</strain>
    </source>
</reference>
<name>A0AAC9U2G6_9GAMM</name>
<dbReference type="RefSeq" id="WP_088904950.1">
    <property type="nucleotide sequence ID" value="NZ_CP022272.1"/>
</dbReference>
<feature type="transmembrane region" description="Helical" evidence="6">
    <location>
        <begin position="157"/>
        <end position="178"/>
    </location>
</feature>
<dbReference type="KEGG" id="smav:CFF01_12060"/>
<keyword evidence="5 6" id="KW-0472">Membrane</keyword>
<evidence type="ECO:0000256" key="4">
    <source>
        <dbReference type="ARBA" id="ARBA00022989"/>
    </source>
</evidence>
<dbReference type="GO" id="GO:0005886">
    <property type="term" value="C:plasma membrane"/>
    <property type="evidence" value="ECO:0007669"/>
    <property type="project" value="UniProtKB-SubCell"/>
</dbReference>
<keyword evidence="3 6" id="KW-0812">Transmembrane</keyword>
<organism evidence="7 8">
    <name type="scientific">Shewanella marisflavi</name>
    <dbReference type="NCBI Taxonomy" id="260364"/>
    <lineage>
        <taxon>Bacteria</taxon>
        <taxon>Pseudomonadati</taxon>
        <taxon>Pseudomonadota</taxon>
        <taxon>Gammaproteobacteria</taxon>
        <taxon>Alteromonadales</taxon>
        <taxon>Shewanellaceae</taxon>
        <taxon>Shewanella</taxon>
    </lineage>
</organism>
<evidence type="ECO:0000256" key="5">
    <source>
        <dbReference type="ARBA" id="ARBA00023136"/>
    </source>
</evidence>
<accession>A0AAC9U2G6</accession>
<dbReference type="GO" id="GO:0015171">
    <property type="term" value="F:amino acid transmembrane transporter activity"/>
    <property type="evidence" value="ECO:0007669"/>
    <property type="project" value="TreeGrafter"/>
</dbReference>
<evidence type="ECO:0000256" key="2">
    <source>
        <dbReference type="ARBA" id="ARBA00022475"/>
    </source>
</evidence>
<sequence>MELQLQLLVSLAIIHTVALASPGPDFALVVKLAAQEHRRTAVAAALGLAVAITGHTLLSLTGVSLIIKSSPTLFIAVQLIGASYLGWMGIGAVRAAVAHWRDEQKLSPTSTQGHGLGTTQGFIQGVSTNLLNPKALVFFITLFSTLITPEVTLATKVAATVMIFALSLGWFSLIALVLSHPKMQLKMKRATPLINLMTGLLFIFVAGVILLGALAR</sequence>
<protein>
    <submittedName>
        <fullName evidence="7">Lysine transporter LysE</fullName>
    </submittedName>
</protein>
<feature type="transmembrane region" description="Helical" evidence="6">
    <location>
        <begin position="44"/>
        <end position="66"/>
    </location>
</feature>
<keyword evidence="4 6" id="KW-1133">Transmembrane helix</keyword>
<evidence type="ECO:0000256" key="1">
    <source>
        <dbReference type="ARBA" id="ARBA00004651"/>
    </source>
</evidence>
<dbReference type="PANTHER" id="PTHR30086:SF17">
    <property type="entry name" value="LYSE FAMILY TRANSLOCATOR"/>
    <property type="match status" value="1"/>
</dbReference>
<dbReference type="AlphaFoldDB" id="A0AAC9U2G6"/>
<evidence type="ECO:0000313" key="7">
    <source>
        <dbReference type="EMBL" id="ASJ97261.1"/>
    </source>
</evidence>
<evidence type="ECO:0000313" key="8">
    <source>
        <dbReference type="Proteomes" id="UP000198233"/>
    </source>
</evidence>
<dbReference type="InterPro" id="IPR001123">
    <property type="entry name" value="LeuE-type"/>
</dbReference>
<comment type="subcellular location">
    <subcellularLocation>
        <location evidence="1">Cell membrane</location>
        <topology evidence="1">Multi-pass membrane protein</topology>
    </subcellularLocation>
</comment>
<evidence type="ECO:0000256" key="6">
    <source>
        <dbReference type="SAM" id="Phobius"/>
    </source>
</evidence>
<dbReference type="Proteomes" id="UP000198233">
    <property type="component" value="Chromosome"/>
</dbReference>
<proteinExistence type="predicted"/>
<evidence type="ECO:0000256" key="3">
    <source>
        <dbReference type="ARBA" id="ARBA00022692"/>
    </source>
</evidence>
<dbReference type="PANTHER" id="PTHR30086">
    <property type="entry name" value="ARGININE EXPORTER PROTEIN ARGO"/>
    <property type="match status" value="1"/>
</dbReference>